<feature type="chain" id="PRO_5007863800" description="Secreted protein" evidence="2">
    <location>
        <begin position="21"/>
        <end position="155"/>
    </location>
</feature>
<keyword evidence="4" id="KW-1185">Reference proteome</keyword>
<dbReference type="AlphaFoldDB" id="A0A165P6L6"/>
<dbReference type="InParanoid" id="A0A165P6L6"/>
<feature type="compositionally biased region" description="Basic and acidic residues" evidence="1">
    <location>
        <begin position="111"/>
        <end position="135"/>
    </location>
</feature>
<evidence type="ECO:0000256" key="2">
    <source>
        <dbReference type="SAM" id="SignalP"/>
    </source>
</evidence>
<accession>A0A165P6L6</accession>
<dbReference type="EMBL" id="KV425892">
    <property type="protein sequence ID" value="KZW01723.1"/>
    <property type="molecule type" value="Genomic_DNA"/>
</dbReference>
<proteinExistence type="predicted"/>
<evidence type="ECO:0008006" key="5">
    <source>
        <dbReference type="Google" id="ProtNLM"/>
    </source>
</evidence>
<organism evidence="3 4">
    <name type="scientific">Exidia glandulosa HHB12029</name>
    <dbReference type="NCBI Taxonomy" id="1314781"/>
    <lineage>
        <taxon>Eukaryota</taxon>
        <taxon>Fungi</taxon>
        <taxon>Dikarya</taxon>
        <taxon>Basidiomycota</taxon>
        <taxon>Agaricomycotina</taxon>
        <taxon>Agaricomycetes</taxon>
        <taxon>Auriculariales</taxon>
        <taxon>Exidiaceae</taxon>
        <taxon>Exidia</taxon>
    </lineage>
</organism>
<protein>
    <recommendedName>
        <fullName evidence="5">Secreted protein</fullName>
    </recommendedName>
</protein>
<feature type="signal peptide" evidence="2">
    <location>
        <begin position="1"/>
        <end position="20"/>
    </location>
</feature>
<feature type="region of interest" description="Disordered" evidence="1">
    <location>
        <begin position="88"/>
        <end position="155"/>
    </location>
</feature>
<gene>
    <name evidence="3" type="ORF">EXIGLDRAFT_48218</name>
</gene>
<dbReference type="Proteomes" id="UP000077266">
    <property type="component" value="Unassembled WGS sequence"/>
</dbReference>
<evidence type="ECO:0000313" key="3">
    <source>
        <dbReference type="EMBL" id="KZW01723.1"/>
    </source>
</evidence>
<evidence type="ECO:0000313" key="4">
    <source>
        <dbReference type="Proteomes" id="UP000077266"/>
    </source>
</evidence>
<name>A0A165P6L6_EXIGL</name>
<keyword evidence="2" id="KW-0732">Signal</keyword>
<reference evidence="3 4" key="1">
    <citation type="journal article" date="2016" name="Mol. Biol. Evol.">
        <title>Comparative Genomics of Early-Diverging Mushroom-Forming Fungi Provides Insights into the Origins of Lignocellulose Decay Capabilities.</title>
        <authorList>
            <person name="Nagy L.G."/>
            <person name="Riley R."/>
            <person name="Tritt A."/>
            <person name="Adam C."/>
            <person name="Daum C."/>
            <person name="Floudas D."/>
            <person name="Sun H."/>
            <person name="Yadav J.S."/>
            <person name="Pangilinan J."/>
            <person name="Larsson K.H."/>
            <person name="Matsuura K."/>
            <person name="Barry K."/>
            <person name="Labutti K."/>
            <person name="Kuo R."/>
            <person name="Ohm R.A."/>
            <person name="Bhattacharya S.S."/>
            <person name="Shirouzu T."/>
            <person name="Yoshinaga Y."/>
            <person name="Martin F.M."/>
            <person name="Grigoriev I.V."/>
            <person name="Hibbett D.S."/>
        </authorList>
    </citation>
    <scope>NUCLEOTIDE SEQUENCE [LARGE SCALE GENOMIC DNA]</scope>
    <source>
        <strain evidence="3 4">HHB12029</strain>
    </source>
</reference>
<evidence type="ECO:0000256" key="1">
    <source>
        <dbReference type="SAM" id="MobiDB-lite"/>
    </source>
</evidence>
<sequence>MVRSGIYLLSISSRCLLAAGESTRPRSDDRTVLTHASDLDLSSPHNHFFAPAPIIIEPTVALQRRWCSYEHGHGQWPTAQRAWTWMDDADCHGTPSRPRAGKDSAQGEGGEDGRRDEREDVSCCISDHSKARVHEAASAGTYSDPEANLSGIGSA</sequence>